<evidence type="ECO:0000256" key="4">
    <source>
        <dbReference type="ARBA" id="ARBA00022970"/>
    </source>
</evidence>
<protein>
    <recommendedName>
        <fullName evidence="7">Leucine-binding protein domain-containing protein</fullName>
    </recommendedName>
</protein>
<evidence type="ECO:0000259" key="7">
    <source>
        <dbReference type="Pfam" id="PF13458"/>
    </source>
</evidence>
<feature type="region of interest" description="Disordered" evidence="5">
    <location>
        <begin position="382"/>
        <end position="433"/>
    </location>
</feature>
<keyword evidence="3 6" id="KW-0732">Signal</keyword>
<keyword evidence="4" id="KW-0029">Amino-acid transport</keyword>
<proteinExistence type="inferred from homology"/>
<feature type="domain" description="Leucine-binding protein" evidence="7">
    <location>
        <begin position="55"/>
        <end position="406"/>
    </location>
</feature>
<evidence type="ECO:0000256" key="1">
    <source>
        <dbReference type="ARBA" id="ARBA00010062"/>
    </source>
</evidence>
<evidence type="ECO:0000256" key="5">
    <source>
        <dbReference type="SAM" id="MobiDB-lite"/>
    </source>
</evidence>
<dbReference type="PROSITE" id="PS51257">
    <property type="entry name" value="PROKAR_LIPOPROTEIN"/>
    <property type="match status" value="1"/>
</dbReference>
<accession>A0AAU7AYV2</accession>
<dbReference type="PRINTS" id="PR00337">
    <property type="entry name" value="LEUILEVALBP"/>
</dbReference>
<evidence type="ECO:0000256" key="6">
    <source>
        <dbReference type="SAM" id="SignalP"/>
    </source>
</evidence>
<dbReference type="InterPro" id="IPR000709">
    <property type="entry name" value="Leu_Ile_Val-bd"/>
</dbReference>
<dbReference type="SUPFAM" id="SSF53822">
    <property type="entry name" value="Periplasmic binding protein-like I"/>
    <property type="match status" value="1"/>
</dbReference>
<evidence type="ECO:0000256" key="3">
    <source>
        <dbReference type="ARBA" id="ARBA00022729"/>
    </source>
</evidence>
<comment type="similarity">
    <text evidence="1">Belongs to the leucine-binding protein family.</text>
</comment>
<sequence>MSSSKSLSTAAVLVATLSLAACGTGDATTADSGGGSAPASGGIKGGPGIDVAAKTIRIGDISALSGPVAVLGEPLSAGRRAYFKQLNASGGIDGWKIKLTTKDSGYQPQQHVQQYTAVSKEIAILNSLGSPTTKAIQAQIDRDKLVTFPASFDSIWGADPQMAPIGTPYSYDLANLLDYYVASVSKKPKIGLIYANDEYGADGRRGYDAAQESLGFEDVGQLSYKTGDTDFTGQVQKLKSAGAEGVVLVTTPSATGPIVGTAASLGFTPQWLLQGPAFLEQLITKDGSSGAKATPVAAALKGALVTSFAAPWGAKDVDGMADMIAAHDKYTPDQPPSIYYTVAYAQGKVQAELLRKAIAAGDLSRAGLLTAKENLGEVDLDGLTSNPTFTPEGGPPSTKSLITQIDPGVEGFLKPLEPAHGSKAADGLEIPES</sequence>
<dbReference type="CDD" id="cd06343">
    <property type="entry name" value="PBP1_ABC_ligand_binding-like"/>
    <property type="match status" value="1"/>
</dbReference>
<organism evidence="8">
    <name type="scientific">Paraconexibacter sp. AEG42_29</name>
    <dbReference type="NCBI Taxonomy" id="2997339"/>
    <lineage>
        <taxon>Bacteria</taxon>
        <taxon>Bacillati</taxon>
        <taxon>Actinomycetota</taxon>
        <taxon>Thermoleophilia</taxon>
        <taxon>Solirubrobacterales</taxon>
        <taxon>Paraconexibacteraceae</taxon>
        <taxon>Paraconexibacter</taxon>
    </lineage>
</organism>
<evidence type="ECO:0000256" key="2">
    <source>
        <dbReference type="ARBA" id="ARBA00022448"/>
    </source>
</evidence>
<keyword evidence="2" id="KW-0813">Transport</keyword>
<dbReference type="InterPro" id="IPR028082">
    <property type="entry name" value="Peripla_BP_I"/>
</dbReference>
<dbReference type="Gene3D" id="3.40.50.2300">
    <property type="match status" value="2"/>
</dbReference>
<dbReference type="InterPro" id="IPR028081">
    <property type="entry name" value="Leu-bd"/>
</dbReference>
<name>A0AAU7AYV2_9ACTN</name>
<dbReference type="KEGG" id="parq:DSM112329_03692"/>
<dbReference type="PANTHER" id="PTHR47235:SF1">
    <property type="entry name" value="BLR6548 PROTEIN"/>
    <property type="match status" value="1"/>
</dbReference>
<dbReference type="PANTHER" id="PTHR47235">
    <property type="entry name" value="BLR6548 PROTEIN"/>
    <property type="match status" value="1"/>
</dbReference>
<feature type="signal peptide" evidence="6">
    <location>
        <begin position="1"/>
        <end position="20"/>
    </location>
</feature>
<evidence type="ECO:0000313" key="8">
    <source>
        <dbReference type="EMBL" id="XAY06814.1"/>
    </source>
</evidence>
<dbReference type="AlphaFoldDB" id="A0AAU7AYV2"/>
<dbReference type="EMBL" id="CP114014">
    <property type="protein sequence ID" value="XAY06814.1"/>
    <property type="molecule type" value="Genomic_DNA"/>
</dbReference>
<feature type="chain" id="PRO_5043649721" description="Leucine-binding protein domain-containing protein" evidence="6">
    <location>
        <begin position="21"/>
        <end position="433"/>
    </location>
</feature>
<dbReference type="Pfam" id="PF13458">
    <property type="entry name" value="Peripla_BP_6"/>
    <property type="match status" value="1"/>
</dbReference>
<dbReference type="RefSeq" id="WP_354698030.1">
    <property type="nucleotide sequence ID" value="NZ_CP114014.1"/>
</dbReference>
<dbReference type="GO" id="GO:0006865">
    <property type="term" value="P:amino acid transport"/>
    <property type="evidence" value="ECO:0007669"/>
    <property type="project" value="UniProtKB-KW"/>
</dbReference>
<gene>
    <name evidence="8" type="ORF">DSM112329_03692</name>
</gene>
<reference evidence="8" key="1">
    <citation type="submission" date="2022-12" db="EMBL/GenBank/DDBJ databases">
        <title>Paraconexibacter alkalitolerans sp. nov. and Baekduia alba sp. nov., isolated from soil and emended description of the genera Paraconexibacter (Chun et al., 2020) and Baekduia (An et al., 2020).</title>
        <authorList>
            <person name="Vieira S."/>
            <person name="Huber K.J."/>
            <person name="Geppert A."/>
            <person name="Wolf J."/>
            <person name="Neumann-Schaal M."/>
            <person name="Muesken M."/>
            <person name="Overmann J."/>
        </authorList>
    </citation>
    <scope>NUCLEOTIDE SEQUENCE</scope>
    <source>
        <strain evidence="8">AEG42_29</strain>
    </source>
</reference>